<dbReference type="GO" id="GO:0005829">
    <property type="term" value="C:cytosol"/>
    <property type="evidence" value="ECO:0007669"/>
    <property type="project" value="TreeGrafter"/>
</dbReference>
<dbReference type="SUPFAM" id="SSF46689">
    <property type="entry name" value="Homeodomain-like"/>
    <property type="match status" value="1"/>
</dbReference>
<dbReference type="PROSITE" id="PS01124">
    <property type="entry name" value="HTH_ARAC_FAMILY_2"/>
    <property type="match status" value="1"/>
</dbReference>
<comment type="caution">
    <text evidence="5">The sequence shown here is derived from an EMBL/GenBank/DDBJ whole genome shotgun (WGS) entry which is preliminary data.</text>
</comment>
<organism evidence="5 6">
    <name type="scientific">Acinetobacter baumannii (strain 1295743)</name>
    <dbReference type="NCBI Taxonomy" id="1310613"/>
    <lineage>
        <taxon>Bacteria</taxon>
        <taxon>Pseudomonadati</taxon>
        <taxon>Pseudomonadota</taxon>
        <taxon>Gammaproteobacteria</taxon>
        <taxon>Moraxellales</taxon>
        <taxon>Moraxellaceae</taxon>
        <taxon>Acinetobacter</taxon>
        <taxon>Acinetobacter calcoaceticus/baumannii complex</taxon>
    </lineage>
</organism>
<dbReference type="GO" id="GO:0003700">
    <property type="term" value="F:DNA-binding transcription factor activity"/>
    <property type="evidence" value="ECO:0007669"/>
    <property type="project" value="InterPro"/>
</dbReference>
<dbReference type="InterPro" id="IPR018060">
    <property type="entry name" value="HTH_AraC"/>
</dbReference>
<evidence type="ECO:0000256" key="1">
    <source>
        <dbReference type="ARBA" id="ARBA00023015"/>
    </source>
</evidence>
<dbReference type="RefSeq" id="WP_001155165.1">
    <property type="nucleotide sequence ID" value="NZ_JEWH01000001.1"/>
</dbReference>
<evidence type="ECO:0000313" key="5">
    <source>
        <dbReference type="EMBL" id="EXB07650.1"/>
    </source>
</evidence>
<evidence type="ECO:0000256" key="3">
    <source>
        <dbReference type="ARBA" id="ARBA00023163"/>
    </source>
</evidence>
<dbReference type="Proteomes" id="UP000020595">
    <property type="component" value="Unassembled WGS sequence"/>
</dbReference>
<dbReference type="AlphaFoldDB" id="A0A009HXG2"/>
<feature type="domain" description="HTH araC/xylS-type" evidence="4">
    <location>
        <begin position="240"/>
        <end position="339"/>
    </location>
</feature>
<gene>
    <name evidence="5" type="ORF">J512_0044</name>
</gene>
<reference evidence="5 6" key="1">
    <citation type="submission" date="2014-02" db="EMBL/GenBank/DDBJ databases">
        <title>Comparative genomics and transcriptomics to identify genetic mechanisms underlying the emergence of carbapenem resistant Acinetobacter baumannii (CRAb).</title>
        <authorList>
            <person name="Harris A.D."/>
            <person name="Johnson K.J."/>
            <person name="George J."/>
            <person name="Shefchek K."/>
            <person name="Daugherty S.C."/>
            <person name="Parankush S."/>
            <person name="Sadzewicz L."/>
            <person name="Tallon L."/>
            <person name="Sengamalay N."/>
            <person name="Hazen T.H."/>
            <person name="Rasko D.A."/>
        </authorList>
    </citation>
    <scope>NUCLEOTIDE SEQUENCE [LARGE SCALE GENOMIC DNA]</scope>
    <source>
        <strain evidence="5 6">1295743</strain>
    </source>
</reference>
<accession>A0A009HXG2</accession>
<keyword evidence="1" id="KW-0805">Transcription regulation</keyword>
<proteinExistence type="predicted"/>
<keyword evidence="2" id="KW-0238">DNA-binding</keyword>
<dbReference type="Gene3D" id="1.10.10.60">
    <property type="entry name" value="Homeodomain-like"/>
    <property type="match status" value="1"/>
</dbReference>
<dbReference type="InterPro" id="IPR032687">
    <property type="entry name" value="AraC-type_N"/>
</dbReference>
<evidence type="ECO:0000256" key="2">
    <source>
        <dbReference type="ARBA" id="ARBA00023125"/>
    </source>
</evidence>
<dbReference type="Pfam" id="PF12625">
    <property type="entry name" value="Arabinose_bd"/>
    <property type="match status" value="1"/>
</dbReference>
<dbReference type="PANTHER" id="PTHR47894:SF1">
    <property type="entry name" value="HTH-TYPE TRANSCRIPTIONAL REGULATOR VQSM"/>
    <property type="match status" value="1"/>
</dbReference>
<keyword evidence="3" id="KW-0804">Transcription</keyword>
<evidence type="ECO:0000259" key="4">
    <source>
        <dbReference type="PROSITE" id="PS01124"/>
    </source>
</evidence>
<dbReference type="GeneID" id="92895148"/>
<dbReference type="SMART" id="SM00342">
    <property type="entry name" value="HTH_ARAC"/>
    <property type="match status" value="1"/>
</dbReference>
<evidence type="ECO:0000313" key="6">
    <source>
        <dbReference type="Proteomes" id="UP000020595"/>
    </source>
</evidence>
<name>A0A009HXG2_ACIB9</name>
<dbReference type="GO" id="GO:0000976">
    <property type="term" value="F:transcription cis-regulatory region binding"/>
    <property type="evidence" value="ECO:0007669"/>
    <property type="project" value="TreeGrafter"/>
</dbReference>
<dbReference type="Pfam" id="PF12833">
    <property type="entry name" value="HTH_18"/>
    <property type="match status" value="1"/>
</dbReference>
<dbReference type="PANTHER" id="PTHR47894">
    <property type="entry name" value="HTH-TYPE TRANSCRIPTIONAL REGULATOR GADX"/>
    <property type="match status" value="1"/>
</dbReference>
<dbReference type="PATRIC" id="fig|1310613.3.peg.44"/>
<protein>
    <submittedName>
        <fullName evidence="5">Bacterial regulatory helix-turn-helix s, AraC family protein</fullName>
    </submittedName>
</protein>
<sequence>MQEFTISNGYFYLWNTYLKEKGIDWQTLNLSEIQTRQVQNILSASIDAQSSLDLFIELLEITETRLHVTNLALEMAACITPANFGVLGYMASRSDTLGQVVEYIAKFHRLVIDGAQVVPIQIEQDASKIRLYWPLVDDSNILLSELTLAAMVQLAKQIAPVHEFLLQHVEFVHRARGAVVHYQRFFQCKLSFERPYYALTFASESLNVRPQHADPTLVQLLVKQAEEALVQRKIHADLVQQIHWIVQEYFKHKQQAPKIEDIAIELNVSVRSLQRQLQALNTSFKLILDAERMKRCEILLSQNESLTAIADQLGYSDQSALARAYKNLTGQTLLTRKKQLQLIQKNATK</sequence>
<dbReference type="InterPro" id="IPR009057">
    <property type="entry name" value="Homeodomain-like_sf"/>
</dbReference>
<dbReference type="EMBL" id="JEWH01000001">
    <property type="protein sequence ID" value="EXB07650.1"/>
    <property type="molecule type" value="Genomic_DNA"/>
</dbReference>